<dbReference type="PANTHER" id="PTHR33307:SF6">
    <property type="entry name" value="ALPHA-RHAMNOSIDASE (EUROFUNG)-RELATED"/>
    <property type="match status" value="1"/>
</dbReference>
<comment type="catalytic activity">
    <reaction evidence="1">
        <text>Hydrolysis of terminal non-reducing alpha-L-rhamnose residues in alpha-L-rhamnosides.</text>
        <dbReference type="EC" id="3.2.1.40"/>
    </reaction>
</comment>
<evidence type="ECO:0000259" key="7">
    <source>
        <dbReference type="Pfam" id="PF17390"/>
    </source>
</evidence>
<dbReference type="Gene3D" id="2.60.40.10">
    <property type="entry name" value="Immunoglobulins"/>
    <property type="match status" value="1"/>
</dbReference>
<evidence type="ECO:0000256" key="2">
    <source>
        <dbReference type="ARBA" id="ARBA00012652"/>
    </source>
</evidence>
<dbReference type="PANTHER" id="PTHR33307">
    <property type="entry name" value="ALPHA-RHAMNOSIDASE (EUROFUNG)"/>
    <property type="match status" value="1"/>
</dbReference>
<dbReference type="PIRSF" id="PIRSF010631">
    <property type="entry name" value="A-rhamnsds"/>
    <property type="match status" value="1"/>
</dbReference>
<proteinExistence type="predicted"/>
<dbReference type="EC" id="3.2.1.40" evidence="2"/>
<feature type="domain" description="Alpha-L-rhamnosidase six-hairpin glycosidase" evidence="6">
    <location>
        <begin position="414"/>
        <end position="765"/>
    </location>
</feature>
<reference evidence="8 9" key="1">
    <citation type="submission" date="2020-01" db="EMBL/GenBank/DDBJ databases">
        <title>Identification and distribution of gene clusters putatively required for synthesis of sphingolipid metabolism inhibitors in phylogenetically diverse species of the filamentous fungus Fusarium.</title>
        <authorList>
            <person name="Kim H.-S."/>
            <person name="Busman M."/>
            <person name="Brown D.W."/>
            <person name="Divon H."/>
            <person name="Uhlig S."/>
            <person name="Proctor R.H."/>
        </authorList>
    </citation>
    <scope>NUCLEOTIDE SEQUENCE [LARGE SCALE GENOMIC DNA]</scope>
    <source>
        <strain evidence="8 9">NRRL 20459</strain>
    </source>
</reference>
<dbReference type="Pfam" id="PF05592">
    <property type="entry name" value="Bac_rhamnosid"/>
    <property type="match status" value="1"/>
</dbReference>
<evidence type="ECO:0000256" key="1">
    <source>
        <dbReference type="ARBA" id="ARBA00001445"/>
    </source>
</evidence>
<dbReference type="InterPro" id="IPR012341">
    <property type="entry name" value="6hp_glycosidase-like_sf"/>
</dbReference>
<dbReference type="SUPFAM" id="SSF48208">
    <property type="entry name" value="Six-hairpin glycosidases"/>
    <property type="match status" value="1"/>
</dbReference>
<dbReference type="Gene3D" id="2.60.420.10">
    <property type="entry name" value="Maltose phosphorylase, domain 3"/>
    <property type="match status" value="1"/>
</dbReference>
<evidence type="ECO:0000259" key="6">
    <source>
        <dbReference type="Pfam" id="PF17389"/>
    </source>
</evidence>
<dbReference type="OrthoDB" id="10036721at2759"/>
<gene>
    <name evidence="8" type="ORF">FALBO_485</name>
</gene>
<evidence type="ECO:0000313" key="9">
    <source>
        <dbReference type="Proteomes" id="UP000554235"/>
    </source>
</evidence>
<sequence>MAVQIAQLTAEHHHDGFAISAPSPRLSWRFNSSSTKGWEQVSYEVKILRGDNEESYRVETRESVLVPWPSRPLVSREIAHVQVRAIGKDGLPTNWASLTLEAALLERSDWKAKLISGPPQEKDQPKQPFRLRKTFSYKGGRARLYATAHGIYQVEINGTVVGDQVLTPGWQSYHHRLHYQTYDVTDLLHHGDNTIGAYVGEGWFAGRLGRPGVSNIWGDRLGFLGQLEVEGQPALVTDASWVCLGGPVTNSEIYNGETFDTRLDDPSWSTTSALLVSEGQAEELPFPSASLVAPDVAPVRRVLEVKPQQLITTPSGKKVLDFGQNLVGWLRIETEIKGEGELVIRHAEVMEDEELGTRPLRTAKAEARIKLGGRTTEGYEPRFTFYGFRYAEINGYDNVKLSDFTAVVISSDLRRTGTFECSHELINKLHENTIWSMRGNFVSVPTDCPQRDERLGWTGDIQVFTPTANYLFDTSAFLGGWLRDLEADQRDHDGVVPNIIPAIPTPPRHPEKRAMAIWADASVLIPWELYRSFGDKAALERQWESMRLWLDKGLPRDSKGFYSTKSPQYGDWLDPRSPPHLPGHSPTDQFLIANAYLIHVTFTAASIAEVLGYAEASKKYHDDATRLYEEYRKEYVTRTGRLASDSQAAYAIALHFGLLSEHEIPTARSRLDWLTRWEAFRITTGFAGTPIILQVLADNGMLSHAYRMLQERDTPSWLYPVRMGATTIWERWNSMLPDGKINPGQMTSFNHYALGSVCDFLHGTVGGLSALEPGWKRALVKPRPGGTIRHAFTSYDSPYGLYAVAWKLEGSVLKVAVTVPPNGEARVALNGVDELVKSGIYEYETEWDEDPEWPPSVIQGLQGNEVPAHFVP</sequence>
<feature type="domain" description="Alpha-L-rhamnosidase concanavalin-like" evidence="4">
    <location>
        <begin position="312"/>
        <end position="409"/>
    </location>
</feature>
<keyword evidence="3" id="KW-0378">Hydrolase</keyword>
<dbReference type="Pfam" id="PF25788">
    <property type="entry name" value="Ig_Rha78A_N"/>
    <property type="match status" value="1"/>
</dbReference>
<evidence type="ECO:0000259" key="4">
    <source>
        <dbReference type="Pfam" id="PF05592"/>
    </source>
</evidence>
<dbReference type="Pfam" id="PF17390">
    <property type="entry name" value="Bac_rhamnosid_C"/>
    <property type="match status" value="1"/>
</dbReference>
<dbReference type="InterPro" id="IPR008902">
    <property type="entry name" value="Rhamnosid_concanavalin"/>
</dbReference>
<dbReference type="InterPro" id="IPR035398">
    <property type="entry name" value="Bac_rhamnosid_C"/>
</dbReference>
<dbReference type="InterPro" id="IPR016007">
    <property type="entry name" value="Alpha_rhamnosid"/>
</dbReference>
<evidence type="ECO:0000259" key="5">
    <source>
        <dbReference type="Pfam" id="PF08531"/>
    </source>
</evidence>
<evidence type="ECO:0000313" key="8">
    <source>
        <dbReference type="EMBL" id="KAF4472618.1"/>
    </source>
</evidence>
<accession>A0A8H4LRC8</accession>
<feature type="domain" description="Bacterial alpha-L-rhamnosidase N-terminal" evidence="5">
    <location>
        <begin position="141"/>
        <end position="302"/>
    </location>
</feature>
<dbReference type="Gene3D" id="1.50.10.10">
    <property type="match status" value="1"/>
</dbReference>
<dbReference type="GO" id="GO:0030596">
    <property type="term" value="F:alpha-L-rhamnosidase activity"/>
    <property type="evidence" value="ECO:0007669"/>
    <property type="project" value="UniProtKB-EC"/>
</dbReference>
<dbReference type="AlphaFoldDB" id="A0A8H4LRC8"/>
<dbReference type="InterPro" id="IPR008928">
    <property type="entry name" value="6-hairpin_glycosidase_sf"/>
</dbReference>
<dbReference type="GO" id="GO:0005975">
    <property type="term" value="P:carbohydrate metabolic process"/>
    <property type="evidence" value="ECO:0007669"/>
    <property type="project" value="InterPro"/>
</dbReference>
<dbReference type="Pfam" id="PF08531">
    <property type="entry name" value="Bac_rhamnosid_N"/>
    <property type="match status" value="1"/>
</dbReference>
<dbReference type="Gene3D" id="2.60.120.260">
    <property type="entry name" value="Galactose-binding domain-like"/>
    <property type="match status" value="2"/>
</dbReference>
<dbReference type="InterPro" id="IPR013737">
    <property type="entry name" value="Bac_rhamnosid_N"/>
</dbReference>
<dbReference type="InterPro" id="IPR013783">
    <property type="entry name" value="Ig-like_fold"/>
</dbReference>
<feature type="domain" description="Alpha-L-rhamnosidase C-terminal" evidence="7">
    <location>
        <begin position="767"/>
        <end position="833"/>
    </location>
</feature>
<dbReference type="Proteomes" id="UP000554235">
    <property type="component" value="Unassembled WGS sequence"/>
</dbReference>
<dbReference type="EMBL" id="JAADYS010000057">
    <property type="protein sequence ID" value="KAF4472618.1"/>
    <property type="molecule type" value="Genomic_DNA"/>
</dbReference>
<name>A0A8H4LRC8_9HYPO</name>
<comment type="caution">
    <text evidence="8">The sequence shown here is derived from an EMBL/GenBank/DDBJ whole genome shotgun (WGS) entry which is preliminary data.</text>
</comment>
<evidence type="ECO:0000256" key="3">
    <source>
        <dbReference type="ARBA" id="ARBA00022801"/>
    </source>
</evidence>
<organism evidence="8 9">
    <name type="scientific">Fusarium albosuccineum</name>
    <dbReference type="NCBI Taxonomy" id="1237068"/>
    <lineage>
        <taxon>Eukaryota</taxon>
        <taxon>Fungi</taxon>
        <taxon>Dikarya</taxon>
        <taxon>Ascomycota</taxon>
        <taxon>Pezizomycotina</taxon>
        <taxon>Sordariomycetes</taxon>
        <taxon>Hypocreomycetidae</taxon>
        <taxon>Hypocreales</taxon>
        <taxon>Nectriaceae</taxon>
        <taxon>Fusarium</taxon>
        <taxon>Fusarium decemcellulare species complex</taxon>
    </lineage>
</organism>
<dbReference type="Pfam" id="PF17389">
    <property type="entry name" value="Bac_rhamnosid6H"/>
    <property type="match status" value="1"/>
</dbReference>
<keyword evidence="9" id="KW-1185">Reference proteome</keyword>
<protein>
    <recommendedName>
        <fullName evidence="2">alpha-L-rhamnosidase</fullName>
        <ecNumber evidence="2">3.2.1.40</ecNumber>
    </recommendedName>
</protein>
<dbReference type="InterPro" id="IPR035396">
    <property type="entry name" value="Bac_rhamnosid6H"/>
</dbReference>